<protein>
    <submittedName>
        <fullName evidence="2">Uncharacterized protein</fullName>
    </submittedName>
</protein>
<accession>A0A914RS60</accession>
<evidence type="ECO:0000313" key="2">
    <source>
        <dbReference type="WBParaSite" id="PEQ_0000766801-mRNA-1"/>
    </source>
</evidence>
<dbReference type="WBParaSite" id="PEQ_0000766801-mRNA-1">
    <property type="protein sequence ID" value="PEQ_0000766801-mRNA-1"/>
    <property type="gene ID" value="PEQ_0000766801"/>
</dbReference>
<evidence type="ECO:0000313" key="1">
    <source>
        <dbReference type="Proteomes" id="UP000887564"/>
    </source>
</evidence>
<organism evidence="1 2">
    <name type="scientific">Parascaris equorum</name>
    <name type="common">Equine roundworm</name>
    <dbReference type="NCBI Taxonomy" id="6256"/>
    <lineage>
        <taxon>Eukaryota</taxon>
        <taxon>Metazoa</taxon>
        <taxon>Ecdysozoa</taxon>
        <taxon>Nematoda</taxon>
        <taxon>Chromadorea</taxon>
        <taxon>Rhabditida</taxon>
        <taxon>Spirurina</taxon>
        <taxon>Ascaridomorpha</taxon>
        <taxon>Ascaridoidea</taxon>
        <taxon>Ascarididae</taxon>
        <taxon>Parascaris</taxon>
    </lineage>
</organism>
<sequence length="175" mass="19195">LFQKGSSSRVPASSSYSLSTALSPHVVIAFSVLLRLDGYAELLVTYDRIRSKRLLRLAMGVSTFEQGTSSRSVTPSTSTKGAFDDVSSDNDTLALLPFIVLERLFRTQHPDTASGRSQNFWAKGTGFGSGTTQQQWNVDAHVMKRKLDEETVTRAGELYISEANLETWALLSIAT</sequence>
<keyword evidence="1" id="KW-1185">Reference proteome</keyword>
<proteinExistence type="predicted"/>
<dbReference type="Proteomes" id="UP000887564">
    <property type="component" value="Unplaced"/>
</dbReference>
<dbReference type="AlphaFoldDB" id="A0A914RS60"/>
<name>A0A914RS60_PAREQ</name>
<reference evidence="2" key="1">
    <citation type="submission" date="2022-11" db="UniProtKB">
        <authorList>
            <consortium name="WormBaseParasite"/>
        </authorList>
    </citation>
    <scope>IDENTIFICATION</scope>
</reference>